<keyword evidence="3" id="KW-1185">Reference proteome</keyword>
<dbReference type="Gene3D" id="3.40.250.10">
    <property type="entry name" value="Rhodanese-like domain"/>
    <property type="match status" value="1"/>
</dbReference>
<protein>
    <recommendedName>
        <fullName evidence="1">Rhodanese domain-containing protein</fullName>
    </recommendedName>
</protein>
<dbReference type="SMART" id="SM00450">
    <property type="entry name" value="RHOD"/>
    <property type="match status" value="1"/>
</dbReference>
<comment type="caution">
    <text evidence="2">The sequence shown here is derived from an EMBL/GenBank/DDBJ whole genome shotgun (WGS) entry which is preliminary data.</text>
</comment>
<evidence type="ECO:0000259" key="1">
    <source>
        <dbReference type="PROSITE" id="PS50206"/>
    </source>
</evidence>
<dbReference type="CDD" id="cd00158">
    <property type="entry name" value="RHOD"/>
    <property type="match status" value="1"/>
</dbReference>
<proteinExistence type="predicted"/>
<feature type="domain" description="Rhodanese" evidence="1">
    <location>
        <begin position="14"/>
        <end position="98"/>
    </location>
</feature>
<evidence type="ECO:0000313" key="3">
    <source>
        <dbReference type="Proteomes" id="UP000252107"/>
    </source>
</evidence>
<dbReference type="SUPFAM" id="SSF52821">
    <property type="entry name" value="Rhodanese/Cell cycle control phosphatase"/>
    <property type="match status" value="1"/>
</dbReference>
<evidence type="ECO:0000313" key="2">
    <source>
        <dbReference type="EMBL" id="RCJ41873.1"/>
    </source>
</evidence>
<dbReference type="PROSITE" id="PS50206">
    <property type="entry name" value="RHODANESE_3"/>
    <property type="match status" value="1"/>
</dbReference>
<name>A0A367S1M1_9NOSO</name>
<dbReference type="InterPro" id="IPR036873">
    <property type="entry name" value="Rhodanese-like_dom_sf"/>
</dbReference>
<reference evidence="2" key="1">
    <citation type="submission" date="2016-04" db="EMBL/GenBank/DDBJ databases">
        <authorList>
            <person name="Tabuchi Yagui T.R."/>
        </authorList>
    </citation>
    <scope>NUCLEOTIDE SEQUENCE [LARGE SCALE GENOMIC DNA]</scope>
    <source>
        <strain evidence="2">NIES-26</strain>
    </source>
</reference>
<dbReference type="Pfam" id="PF00581">
    <property type="entry name" value="Rhodanese"/>
    <property type="match status" value="1"/>
</dbReference>
<sequence>MESIFLSPDDAMARLNQLFIVDVQNPKYPTSVLPKSHRLNVDILLKDLPKTQPILLTCLTGQRSFTAAQQLIQKGYDAIYVLRGGVMAWRQAGYTVQPSKISA</sequence>
<organism evidence="2 3">
    <name type="scientific">Nostoc minutum NIES-26</name>
    <dbReference type="NCBI Taxonomy" id="1844469"/>
    <lineage>
        <taxon>Bacteria</taxon>
        <taxon>Bacillati</taxon>
        <taxon>Cyanobacteriota</taxon>
        <taxon>Cyanophyceae</taxon>
        <taxon>Nostocales</taxon>
        <taxon>Nostocaceae</taxon>
        <taxon>Nostoc</taxon>
    </lineage>
</organism>
<dbReference type="EMBL" id="LXQD01000021">
    <property type="protein sequence ID" value="RCJ41873.1"/>
    <property type="molecule type" value="Genomic_DNA"/>
</dbReference>
<dbReference type="InterPro" id="IPR001763">
    <property type="entry name" value="Rhodanese-like_dom"/>
</dbReference>
<dbReference type="Proteomes" id="UP000252107">
    <property type="component" value="Unassembled WGS sequence"/>
</dbReference>
<gene>
    <name evidence="2" type="ORF">A6770_36040</name>
</gene>
<dbReference type="AlphaFoldDB" id="A0A367S1M1"/>
<accession>A0A367S1M1</accession>